<evidence type="ECO:0000313" key="4">
    <source>
        <dbReference type="EMBL" id="MBM7590357.1"/>
    </source>
</evidence>
<dbReference type="EC" id="3.4.23.43" evidence="4"/>
<feature type="domain" description="Prepilin type IV endopeptidase peptidase" evidence="3">
    <location>
        <begin position="70"/>
        <end position="172"/>
    </location>
</feature>
<keyword evidence="2" id="KW-0472">Membrane</keyword>
<dbReference type="Proteomes" id="UP000717624">
    <property type="component" value="Unassembled WGS sequence"/>
</dbReference>
<feature type="transmembrane region" description="Helical" evidence="2">
    <location>
        <begin position="40"/>
        <end position="60"/>
    </location>
</feature>
<protein>
    <submittedName>
        <fullName evidence="4">Leader peptidase (Prepilin peptidase)/N-methyltransferase</fullName>
        <ecNumber evidence="4">2.1.1.-</ecNumber>
        <ecNumber evidence="4">3.4.23.43</ecNumber>
    </submittedName>
</protein>
<feature type="transmembrane region" description="Helical" evidence="2">
    <location>
        <begin position="90"/>
        <end position="107"/>
    </location>
</feature>
<comment type="similarity">
    <text evidence="1">Belongs to the peptidase A24 family.</text>
</comment>
<comment type="caution">
    <text evidence="4">The sequence shown here is derived from an EMBL/GenBank/DDBJ whole genome shotgun (WGS) entry which is preliminary data.</text>
</comment>
<keyword evidence="4" id="KW-0808">Transferase</keyword>
<dbReference type="InterPro" id="IPR050882">
    <property type="entry name" value="Prepilin_peptidase/N-MTase"/>
</dbReference>
<sequence>MRIGCPSALFFLLGFVCGAFYFTAVVGWKKKNGRFRLFSGFALCVQALTGMAFFAVYFRYGMGRETVLGILFASLLVLITLTDITDQSIPNRLLLPFFLLFLVLRFWHPYPGHGYVTHLASTAAAFLCFWMFAAASGGIGGGDIKLYAVIGMFLPPFPLFRAVLLSSIIGCLTVAVMLLLQRIKRRQMVAYGPFIAIGSFLSYLYGDVCPVGFNCG</sequence>
<dbReference type="GO" id="GO:0005886">
    <property type="term" value="C:plasma membrane"/>
    <property type="evidence" value="ECO:0007669"/>
    <property type="project" value="TreeGrafter"/>
</dbReference>
<dbReference type="GO" id="GO:0004190">
    <property type="term" value="F:aspartic-type endopeptidase activity"/>
    <property type="evidence" value="ECO:0007669"/>
    <property type="project" value="UniProtKB-EC"/>
</dbReference>
<feature type="transmembrane region" description="Helical" evidence="2">
    <location>
        <begin position="119"/>
        <end position="139"/>
    </location>
</feature>
<name>A0A939BS56_9BACL</name>
<dbReference type="InterPro" id="IPR000045">
    <property type="entry name" value="Prepilin_IV_endopep_pep"/>
</dbReference>
<dbReference type="PANTHER" id="PTHR30487:SF0">
    <property type="entry name" value="PREPILIN LEADER PEPTIDASE_N-METHYLTRANSFERASE-RELATED"/>
    <property type="match status" value="1"/>
</dbReference>
<keyword evidence="5" id="KW-1185">Reference proteome</keyword>
<evidence type="ECO:0000259" key="3">
    <source>
        <dbReference type="Pfam" id="PF01478"/>
    </source>
</evidence>
<dbReference type="Gene3D" id="1.20.120.1220">
    <property type="match status" value="1"/>
</dbReference>
<evidence type="ECO:0000256" key="2">
    <source>
        <dbReference type="SAM" id="Phobius"/>
    </source>
</evidence>
<dbReference type="EC" id="2.1.1.-" evidence="4"/>
<feature type="transmembrane region" description="Helical" evidence="2">
    <location>
        <begin position="67"/>
        <end position="84"/>
    </location>
</feature>
<gene>
    <name evidence="4" type="ORF">JOD01_001961</name>
</gene>
<evidence type="ECO:0000313" key="5">
    <source>
        <dbReference type="Proteomes" id="UP000717624"/>
    </source>
</evidence>
<dbReference type="PANTHER" id="PTHR30487">
    <property type="entry name" value="TYPE 4 PREPILIN-LIKE PROTEINS LEADER PEPTIDE-PROCESSING ENZYME"/>
    <property type="match status" value="1"/>
</dbReference>
<accession>A0A939BS56</accession>
<dbReference type="GO" id="GO:0032259">
    <property type="term" value="P:methylation"/>
    <property type="evidence" value="ECO:0007669"/>
    <property type="project" value="UniProtKB-KW"/>
</dbReference>
<dbReference type="EMBL" id="JAFBEB010000005">
    <property type="protein sequence ID" value="MBM7590357.1"/>
    <property type="molecule type" value="Genomic_DNA"/>
</dbReference>
<dbReference type="GO" id="GO:0006465">
    <property type="term" value="P:signal peptide processing"/>
    <property type="evidence" value="ECO:0007669"/>
    <property type="project" value="TreeGrafter"/>
</dbReference>
<proteinExistence type="inferred from homology"/>
<dbReference type="Pfam" id="PF01478">
    <property type="entry name" value="Peptidase_A24"/>
    <property type="match status" value="1"/>
</dbReference>
<organism evidence="4 5">
    <name type="scientific">Brevibacillus fulvus</name>
    <dbReference type="NCBI Taxonomy" id="1125967"/>
    <lineage>
        <taxon>Bacteria</taxon>
        <taxon>Bacillati</taxon>
        <taxon>Bacillota</taxon>
        <taxon>Bacilli</taxon>
        <taxon>Bacillales</taxon>
        <taxon>Paenibacillaceae</taxon>
        <taxon>Brevibacillus</taxon>
    </lineage>
</organism>
<keyword evidence="2" id="KW-0812">Transmembrane</keyword>
<dbReference type="AlphaFoldDB" id="A0A939BS56"/>
<feature type="transmembrane region" description="Helical" evidence="2">
    <location>
        <begin position="188"/>
        <end position="206"/>
    </location>
</feature>
<dbReference type="RefSeq" id="WP_204518105.1">
    <property type="nucleotide sequence ID" value="NZ_BAABIN010000020.1"/>
</dbReference>
<feature type="transmembrane region" description="Helical" evidence="2">
    <location>
        <begin position="159"/>
        <end position="181"/>
    </location>
</feature>
<feature type="transmembrane region" description="Helical" evidence="2">
    <location>
        <begin position="7"/>
        <end position="28"/>
    </location>
</feature>
<keyword evidence="4" id="KW-0378">Hydrolase</keyword>
<keyword evidence="4" id="KW-0489">Methyltransferase</keyword>
<dbReference type="GO" id="GO:0008168">
    <property type="term" value="F:methyltransferase activity"/>
    <property type="evidence" value="ECO:0007669"/>
    <property type="project" value="UniProtKB-KW"/>
</dbReference>
<reference evidence="4" key="1">
    <citation type="submission" date="2021-01" db="EMBL/GenBank/DDBJ databases">
        <title>Genomic Encyclopedia of Type Strains, Phase IV (KMG-IV): sequencing the most valuable type-strain genomes for metagenomic binning, comparative biology and taxonomic classification.</title>
        <authorList>
            <person name="Goeker M."/>
        </authorList>
    </citation>
    <scope>NUCLEOTIDE SEQUENCE</scope>
    <source>
        <strain evidence="4">DSM 25523</strain>
    </source>
</reference>
<keyword evidence="2" id="KW-1133">Transmembrane helix</keyword>
<evidence type="ECO:0000256" key="1">
    <source>
        <dbReference type="ARBA" id="ARBA00005801"/>
    </source>
</evidence>